<evidence type="ECO:0000256" key="5">
    <source>
        <dbReference type="ARBA" id="ARBA00022984"/>
    </source>
</evidence>
<dbReference type="GO" id="GO:0008360">
    <property type="term" value="P:regulation of cell shape"/>
    <property type="evidence" value="ECO:0007669"/>
    <property type="project" value="UniProtKB-KW"/>
</dbReference>
<dbReference type="STRING" id="1798697.A2373_01665"/>
<protein>
    <recommendedName>
        <fullName evidence="11">Peptidase S11 D-alanyl-D-alanine carboxypeptidase A N-terminal domain-containing protein</fullName>
    </recommendedName>
</protein>
<dbReference type="GO" id="GO:0009252">
    <property type="term" value="P:peptidoglycan biosynthetic process"/>
    <property type="evidence" value="ECO:0007669"/>
    <property type="project" value="UniProtKB-KW"/>
</dbReference>
<evidence type="ECO:0000256" key="4">
    <source>
        <dbReference type="ARBA" id="ARBA00022960"/>
    </source>
</evidence>
<keyword evidence="10" id="KW-1133">Transmembrane helix</keyword>
<evidence type="ECO:0000313" key="13">
    <source>
        <dbReference type="Proteomes" id="UP000176300"/>
    </source>
</evidence>
<dbReference type="GO" id="GO:0006508">
    <property type="term" value="P:proteolysis"/>
    <property type="evidence" value="ECO:0007669"/>
    <property type="project" value="InterPro"/>
</dbReference>
<evidence type="ECO:0000256" key="10">
    <source>
        <dbReference type="SAM" id="Phobius"/>
    </source>
</evidence>
<feature type="transmembrane region" description="Helical" evidence="10">
    <location>
        <begin position="18"/>
        <end position="38"/>
    </location>
</feature>
<dbReference type="GO" id="GO:0071555">
    <property type="term" value="P:cell wall organization"/>
    <property type="evidence" value="ECO:0007669"/>
    <property type="project" value="UniProtKB-KW"/>
</dbReference>
<evidence type="ECO:0000256" key="2">
    <source>
        <dbReference type="ARBA" id="ARBA00022729"/>
    </source>
</evidence>
<reference evidence="12 13" key="1">
    <citation type="journal article" date="2016" name="Nat. Commun.">
        <title>Thousands of microbial genomes shed light on interconnected biogeochemical processes in an aquifer system.</title>
        <authorList>
            <person name="Anantharaman K."/>
            <person name="Brown C.T."/>
            <person name="Hug L.A."/>
            <person name="Sharon I."/>
            <person name="Castelle C.J."/>
            <person name="Probst A.J."/>
            <person name="Thomas B.C."/>
            <person name="Singh A."/>
            <person name="Wilkins M.J."/>
            <person name="Karaoz U."/>
            <person name="Brodie E.L."/>
            <person name="Williams K.H."/>
            <person name="Hubbard S.S."/>
            <person name="Banfield J.F."/>
        </authorList>
    </citation>
    <scope>NUCLEOTIDE SEQUENCE [LARGE SCALE GENOMIC DNA]</scope>
</reference>
<evidence type="ECO:0000256" key="6">
    <source>
        <dbReference type="ARBA" id="ARBA00023316"/>
    </source>
</evidence>
<accession>A0A1F6NHK5</accession>
<sequence length="353" mass="39503">MNNTPFFGPEKPADKIGFFWKFIAVVFAVVAVFTISVFTNKLEFTSELNEISLVMEKMDELAKTDEVQAGGDVVVEPIKIPKSEIPKLVGKLKNSDEFTAQGIIVKDHKSGALLYSKNEYEKRSIASITKLMSALVLLEKNPDWDSTATVIGDDSMDTHMYAGDVYTLDQLWHAALVGSSNKAILSLANALDWPSEAFVERMNQKARELGMTETNFIEPTGLDEGNQSSASDLVILLNNALQNEKIKEALKTIEYNLYSEQRGKEHHMWNTNWLLLGWVENDFEEVIGGKTGYTNAAGYSFVVTVKNRDGNMVDIVVLGTGEHEDRFTEARDLANMVFESYQWPTKNGDSLFE</sequence>
<dbReference type="GO" id="GO:0009002">
    <property type="term" value="F:serine-type D-Ala-D-Ala carboxypeptidase activity"/>
    <property type="evidence" value="ECO:0007669"/>
    <property type="project" value="InterPro"/>
</dbReference>
<feature type="binding site" evidence="8">
    <location>
        <position position="290"/>
    </location>
    <ligand>
        <name>substrate</name>
    </ligand>
</feature>
<dbReference type="Proteomes" id="UP000176300">
    <property type="component" value="Unassembled WGS sequence"/>
</dbReference>
<evidence type="ECO:0000256" key="3">
    <source>
        <dbReference type="ARBA" id="ARBA00022801"/>
    </source>
</evidence>
<feature type="active site" description="Proton acceptor" evidence="7">
    <location>
        <position position="130"/>
    </location>
</feature>
<name>A0A1F6NHK5_9BACT</name>
<comment type="caution">
    <text evidence="12">The sequence shown here is derived from an EMBL/GenBank/DDBJ whole genome shotgun (WGS) entry which is preliminary data.</text>
</comment>
<evidence type="ECO:0000256" key="8">
    <source>
        <dbReference type="PIRSR" id="PIRSR618044-2"/>
    </source>
</evidence>
<dbReference type="Pfam" id="PF00768">
    <property type="entry name" value="Peptidase_S11"/>
    <property type="match status" value="1"/>
</dbReference>
<keyword evidence="3" id="KW-0378">Hydrolase</keyword>
<keyword evidence="10" id="KW-0472">Membrane</keyword>
<comment type="similarity">
    <text evidence="1 9">Belongs to the peptidase S11 family.</text>
</comment>
<keyword evidence="10" id="KW-0812">Transmembrane</keyword>
<evidence type="ECO:0000256" key="9">
    <source>
        <dbReference type="RuleBase" id="RU004016"/>
    </source>
</evidence>
<dbReference type="Gene3D" id="3.40.710.10">
    <property type="entry name" value="DD-peptidase/beta-lactamase superfamily"/>
    <property type="match status" value="1"/>
</dbReference>
<dbReference type="EMBL" id="MFQS01000017">
    <property type="protein sequence ID" value="OGH83243.1"/>
    <property type="molecule type" value="Genomic_DNA"/>
</dbReference>
<feature type="active site" evidence="7">
    <location>
        <position position="179"/>
    </location>
</feature>
<dbReference type="InterPro" id="IPR018044">
    <property type="entry name" value="Peptidase_S11"/>
</dbReference>
<evidence type="ECO:0000313" key="12">
    <source>
        <dbReference type="EMBL" id="OGH83243.1"/>
    </source>
</evidence>
<feature type="active site" description="Acyl-ester intermediate" evidence="7">
    <location>
        <position position="127"/>
    </location>
</feature>
<dbReference type="PRINTS" id="PR00725">
    <property type="entry name" value="DADACBPTASE1"/>
</dbReference>
<keyword evidence="2" id="KW-0732">Signal</keyword>
<evidence type="ECO:0000256" key="7">
    <source>
        <dbReference type="PIRSR" id="PIRSR618044-1"/>
    </source>
</evidence>
<feature type="domain" description="Peptidase S11 D-alanyl-D-alanine carboxypeptidase A N-terminal" evidence="11">
    <location>
        <begin position="94"/>
        <end position="319"/>
    </location>
</feature>
<dbReference type="PANTHER" id="PTHR21581">
    <property type="entry name" value="D-ALANYL-D-ALANINE CARBOXYPEPTIDASE"/>
    <property type="match status" value="1"/>
</dbReference>
<dbReference type="InterPro" id="IPR012338">
    <property type="entry name" value="Beta-lactam/transpept-like"/>
</dbReference>
<proteinExistence type="inferred from homology"/>
<evidence type="ECO:0000259" key="11">
    <source>
        <dbReference type="Pfam" id="PF00768"/>
    </source>
</evidence>
<keyword evidence="4" id="KW-0133">Cell shape</keyword>
<dbReference type="SUPFAM" id="SSF56601">
    <property type="entry name" value="beta-lactamase/transpeptidase-like"/>
    <property type="match status" value="1"/>
</dbReference>
<dbReference type="AlphaFoldDB" id="A0A1F6NHK5"/>
<evidence type="ECO:0000256" key="1">
    <source>
        <dbReference type="ARBA" id="ARBA00007164"/>
    </source>
</evidence>
<gene>
    <name evidence="12" type="ORF">A2373_01665</name>
</gene>
<organism evidence="12 13">
    <name type="scientific">Candidatus Magasanikbacteria bacterium RIFOXYB1_FULL_40_15</name>
    <dbReference type="NCBI Taxonomy" id="1798697"/>
    <lineage>
        <taxon>Bacteria</taxon>
        <taxon>Candidatus Magasanikiibacteriota</taxon>
    </lineage>
</organism>
<dbReference type="PANTHER" id="PTHR21581:SF26">
    <property type="entry name" value="D-ALANYL-D-ALANINE ENDOPEPTIDASE"/>
    <property type="match status" value="1"/>
</dbReference>
<keyword evidence="5" id="KW-0573">Peptidoglycan synthesis</keyword>
<dbReference type="InterPro" id="IPR001967">
    <property type="entry name" value="Peptidase_S11_N"/>
</dbReference>
<keyword evidence="6" id="KW-0961">Cell wall biogenesis/degradation</keyword>